<dbReference type="EMBL" id="JAGPXD010000004">
    <property type="protein sequence ID" value="KAH7358686.1"/>
    <property type="molecule type" value="Genomic_DNA"/>
</dbReference>
<feature type="region of interest" description="Disordered" evidence="1">
    <location>
        <begin position="1"/>
        <end position="132"/>
    </location>
</feature>
<keyword evidence="4" id="KW-1185">Reference proteome</keyword>
<feature type="compositionally biased region" description="Polar residues" evidence="1">
    <location>
        <begin position="31"/>
        <end position="47"/>
    </location>
</feature>
<gene>
    <name evidence="3" type="ORF">B0T11DRAFT_106867</name>
</gene>
<evidence type="ECO:0000256" key="1">
    <source>
        <dbReference type="SAM" id="MobiDB-lite"/>
    </source>
</evidence>
<feature type="compositionally biased region" description="Low complexity" evidence="1">
    <location>
        <begin position="61"/>
        <end position="71"/>
    </location>
</feature>
<feature type="region of interest" description="Disordered" evidence="1">
    <location>
        <begin position="262"/>
        <end position="334"/>
    </location>
</feature>
<dbReference type="InterPro" id="IPR036388">
    <property type="entry name" value="WH-like_DNA-bd_sf"/>
</dbReference>
<feature type="domain" description="SWIRM" evidence="2">
    <location>
        <begin position="357"/>
        <end position="454"/>
    </location>
</feature>
<dbReference type="GO" id="GO:0006357">
    <property type="term" value="P:regulation of transcription by RNA polymerase II"/>
    <property type="evidence" value="ECO:0007669"/>
    <property type="project" value="TreeGrafter"/>
</dbReference>
<dbReference type="GO" id="GO:0003713">
    <property type="term" value="F:transcription coactivator activity"/>
    <property type="evidence" value="ECO:0007669"/>
    <property type="project" value="TreeGrafter"/>
</dbReference>
<organism evidence="3 4">
    <name type="scientific">Plectosphaerella cucumerina</name>
    <dbReference type="NCBI Taxonomy" id="40658"/>
    <lineage>
        <taxon>Eukaryota</taxon>
        <taxon>Fungi</taxon>
        <taxon>Dikarya</taxon>
        <taxon>Ascomycota</taxon>
        <taxon>Pezizomycotina</taxon>
        <taxon>Sordariomycetes</taxon>
        <taxon>Hypocreomycetidae</taxon>
        <taxon>Glomerellales</taxon>
        <taxon>Plectosphaerellaceae</taxon>
        <taxon>Plectosphaerella</taxon>
    </lineage>
</organism>
<dbReference type="Pfam" id="PF04433">
    <property type="entry name" value="SWIRM"/>
    <property type="match status" value="1"/>
</dbReference>
<dbReference type="FunFam" id="1.10.10.10:FF:000087">
    <property type="entry name" value="Transcriptional adapter 2"/>
    <property type="match status" value="1"/>
</dbReference>
<dbReference type="GO" id="GO:0003682">
    <property type="term" value="F:chromatin binding"/>
    <property type="evidence" value="ECO:0007669"/>
    <property type="project" value="TreeGrafter"/>
</dbReference>
<name>A0A8K0X1Y4_9PEZI</name>
<evidence type="ECO:0000313" key="3">
    <source>
        <dbReference type="EMBL" id="KAH7358686.1"/>
    </source>
</evidence>
<dbReference type="GO" id="GO:0006338">
    <property type="term" value="P:chromatin remodeling"/>
    <property type="evidence" value="ECO:0007669"/>
    <property type="project" value="TreeGrafter"/>
</dbReference>
<dbReference type="Gene3D" id="1.10.10.10">
    <property type="entry name" value="Winged helix-like DNA-binding domain superfamily/Winged helix DNA-binding domain"/>
    <property type="match status" value="1"/>
</dbReference>
<dbReference type="AlphaFoldDB" id="A0A8K0X1Y4"/>
<dbReference type="PANTHER" id="PTHR12374">
    <property type="entry name" value="TRANSCRIPTIONAL ADAPTOR 2 ADA2 -RELATED"/>
    <property type="match status" value="1"/>
</dbReference>
<dbReference type="PANTHER" id="PTHR12374:SF21">
    <property type="entry name" value="SWIRM DOMAIN-CONTAINING PROTEIN FUN19-RELATED"/>
    <property type="match status" value="1"/>
</dbReference>
<evidence type="ECO:0000259" key="2">
    <source>
        <dbReference type="PROSITE" id="PS50934"/>
    </source>
</evidence>
<comment type="caution">
    <text evidence="3">The sequence shown here is derived from an EMBL/GenBank/DDBJ whole genome shotgun (WGS) entry which is preliminary data.</text>
</comment>
<dbReference type="OrthoDB" id="5598695at2759"/>
<proteinExistence type="predicted"/>
<dbReference type="InterPro" id="IPR007526">
    <property type="entry name" value="SWIRM"/>
</dbReference>
<reference evidence="3" key="1">
    <citation type="journal article" date="2021" name="Nat. Commun.">
        <title>Genetic determinants of endophytism in the Arabidopsis root mycobiome.</title>
        <authorList>
            <person name="Mesny F."/>
            <person name="Miyauchi S."/>
            <person name="Thiergart T."/>
            <person name="Pickel B."/>
            <person name="Atanasova L."/>
            <person name="Karlsson M."/>
            <person name="Huettel B."/>
            <person name="Barry K.W."/>
            <person name="Haridas S."/>
            <person name="Chen C."/>
            <person name="Bauer D."/>
            <person name="Andreopoulos W."/>
            <person name="Pangilinan J."/>
            <person name="LaButti K."/>
            <person name="Riley R."/>
            <person name="Lipzen A."/>
            <person name="Clum A."/>
            <person name="Drula E."/>
            <person name="Henrissat B."/>
            <person name="Kohler A."/>
            <person name="Grigoriev I.V."/>
            <person name="Martin F.M."/>
            <person name="Hacquard S."/>
        </authorList>
    </citation>
    <scope>NUCLEOTIDE SEQUENCE</scope>
    <source>
        <strain evidence="3">MPI-CAGE-AT-0016</strain>
    </source>
</reference>
<evidence type="ECO:0000313" key="4">
    <source>
        <dbReference type="Proteomes" id="UP000813385"/>
    </source>
</evidence>
<dbReference type="SUPFAM" id="SSF46689">
    <property type="entry name" value="Homeodomain-like"/>
    <property type="match status" value="1"/>
</dbReference>
<dbReference type="Proteomes" id="UP000813385">
    <property type="component" value="Unassembled WGS sequence"/>
</dbReference>
<dbReference type="PROSITE" id="PS50934">
    <property type="entry name" value="SWIRM"/>
    <property type="match status" value="1"/>
</dbReference>
<protein>
    <submittedName>
        <fullName evidence="3">SWIRM domain-containing protein</fullName>
    </submittedName>
</protein>
<dbReference type="InterPro" id="IPR009057">
    <property type="entry name" value="Homeodomain-like_sf"/>
</dbReference>
<sequence>MADKHAETSHQSPVQLQGHGNITVAQFPKPFSSQTNSSPSATQSASRDTMEANRLTSRQTPAAIGAAAGKKPAFDFNSLMSPPDQIPFDNFNHHAGQSDAADPTTIIARGGEASLKDARPRMPMSPPVSPQTQAQAAADAVEATPLTTHAIKDPILYPRDDVVPSPPQQPLFPASESVQHRRLVSEHIAHRDATQFRSSEPPRPEEYELALQVKSQVLKMYSRDRLSWMQKERELLVNDRRINHDRWNNKRYAPIAPARLAAKSAASSRTVSRPVKTPTAKPDRVVKPSQGARLPGSTTVRAPTRPQGSPKGQGRPRSTTPEPGRRVVAPNREDRDFNALDDFCPPLDSLPNKPNSLKVDWKGSPVNLAQDPHAHLLHPDELSLAANLRLDCATYLTSKRRIFIRRRDCAQHGKEFRKTDAQQACKIDVNKASKLWTAFEKVGWLDMHWIRKFM</sequence>
<feature type="compositionally biased region" description="Polar residues" evidence="1">
    <location>
        <begin position="9"/>
        <end position="24"/>
    </location>
</feature>
<accession>A0A8K0X1Y4</accession>
<dbReference type="GO" id="GO:0070210">
    <property type="term" value="C:Rpd3L-Expanded complex"/>
    <property type="evidence" value="ECO:0007669"/>
    <property type="project" value="TreeGrafter"/>
</dbReference>